<dbReference type="RefSeq" id="WP_027639849.1">
    <property type="nucleotide sequence ID" value="NZ_BAAACD010000005.1"/>
</dbReference>
<comment type="similarity">
    <text evidence="2 10">Belongs to the ABC transporter superfamily.</text>
</comment>
<dbReference type="GO" id="GO:0016887">
    <property type="term" value="F:ATP hydrolysis activity"/>
    <property type="evidence" value="ECO:0007669"/>
    <property type="project" value="InterPro"/>
</dbReference>
<organism evidence="13 14">
    <name type="scientific">Clostridium cadaveris</name>
    <dbReference type="NCBI Taxonomy" id="1529"/>
    <lineage>
        <taxon>Bacteria</taxon>
        <taxon>Bacillati</taxon>
        <taxon>Bacillota</taxon>
        <taxon>Clostridia</taxon>
        <taxon>Eubacteriales</taxon>
        <taxon>Clostridiaceae</taxon>
        <taxon>Clostridium</taxon>
    </lineage>
</organism>
<dbReference type="InterPro" id="IPR050095">
    <property type="entry name" value="ECF_ABC_transporter_ATP-bd"/>
</dbReference>
<keyword evidence="5 10" id="KW-0547">Nucleotide-binding</keyword>
<dbReference type="CDD" id="cd03225">
    <property type="entry name" value="ABC_cobalt_CbiO_domain1"/>
    <property type="match status" value="1"/>
</dbReference>
<accession>A0A1I2LAZ9</accession>
<name>A0A1I2LAZ9_9CLOT</name>
<evidence type="ECO:0000256" key="1">
    <source>
        <dbReference type="ARBA" id="ARBA00004202"/>
    </source>
</evidence>
<dbReference type="AlphaFoldDB" id="A0A1I2LAZ9"/>
<comment type="function">
    <text evidence="10">Part of an ABC transporter complex. Responsible for energy coupling to the transport system.</text>
</comment>
<evidence type="ECO:0000256" key="6">
    <source>
        <dbReference type="ARBA" id="ARBA00022840"/>
    </source>
</evidence>
<comment type="function">
    <text evidence="9">Probably part of an ABC transporter complex. Responsible for energy coupling to the transport system.</text>
</comment>
<gene>
    <name evidence="12" type="ORF">DBY38_04790</name>
    <name evidence="13" type="ORF">SAMN04487885_109106</name>
</gene>
<keyword evidence="7" id="KW-1278">Translocase</keyword>
<dbReference type="PANTHER" id="PTHR43553">
    <property type="entry name" value="HEAVY METAL TRANSPORTER"/>
    <property type="match status" value="1"/>
</dbReference>
<evidence type="ECO:0000313" key="13">
    <source>
        <dbReference type="EMBL" id="SFF76153.1"/>
    </source>
</evidence>
<evidence type="ECO:0000256" key="8">
    <source>
        <dbReference type="ARBA" id="ARBA00023136"/>
    </source>
</evidence>
<evidence type="ECO:0000313" key="15">
    <source>
        <dbReference type="Proteomes" id="UP000246114"/>
    </source>
</evidence>
<dbReference type="PROSITE" id="PS00211">
    <property type="entry name" value="ABC_TRANSPORTER_1"/>
    <property type="match status" value="1"/>
</dbReference>
<dbReference type="GeneID" id="90545827"/>
<dbReference type="SMART" id="SM00382">
    <property type="entry name" value="AAA"/>
    <property type="match status" value="1"/>
</dbReference>
<evidence type="ECO:0000313" key="12">
    <source>
        <dbReference type="EMBL" id="PWL54334.1"/>
    </source>
</evidence>
<dbReference type="GO" id="GO:0042626">
    <property type="term" value="F:ATPase-coupled transmembrane transporter activity"/>
    <property type="evidence" value="ECO:0007669"/>
    <property type="project" value="TreeGrafter"/>
</dbReference>
<dbReference type="InterPro" id="IPR017871">
    <property type="entry name" value="ABC_transporter-like_CS"/>
</dbReference>
<comment type="subcellular location">
    <subcellularLocation>
        <location evidence="1 10">Cell membrane</location>
        <topology evidence="1 10">Peripheral membrane protein</topology>
    </subcellularLocation>
</comment>
<dbReference type="GO" id="GO:0006824">
    <property type="term" value="P:cobalt ion transport"/>
    <property type="evidence" value="ECO:0007669"/>
    <property type="project" value="InterPro"/>
</dbReference>
<dbReference type="OrthoDB" id="9784332at2"/>
<dbReference type="InterPro" id="IPR015856">
    <property type="entry name" value="ABC_transpr_CbiO/EcfA_su"/>
</dbReference>
<evidence type="ECO:0000313" key="14">
    <source>
        <dbReference type="Proteomes" id="UP000182135"/>
    </source>
</evidence>
<evidence type="ECO:0000256" key="9">
    <source>
        <dbReference type="ARBA" id="ARBA00025157"/>
    </source>
</evidence>
<keyword evidence="14" id="KW-1185">Reference proteome</keyword>
<evidence type="ECO:0000256" key="7">
    <source>
        <dbReference type="ARBA" id="ARBA00022967"/>
    </source>
</evidence>
<reference evidence="12 15" key="2">
    <citation type="submission" date="2018-03" db="EMBL/GenBank/DDBJ databases">
        <title>The uncultured portion of the human microbiome is neutrally assembled.</title>
        <authorList>
            <person name="Jeraldo P."/>
            <person name="Boardman L."/>
            <person name="White B.A."/>
            <person name="Nelson H."/>
            <person name="Goldenfeld N."/>
            <person name="Chia N."/>
        </authorList>
    </citation>
    <scope>NUCLEOTIDE SEQUENCE [LARGE SCALE GENOMIC DNA]</scope>
    <source>
        <strain evidence="12">CIM:MAG 903</strain>
    </source>
</reference>
<dbReference type="SUPFAM" id="SSF52540">
    <property type="entry name" value="P-loop containing nucleoside triphosphate hydrolases"/>
    <property type="match status" value="1"/>
</dbReference>
<sequence>MNVIETKELCYSYDGEESALDKVSVKIPKGKITAIMGGNGAGKSTFFLNLNGVLTPDAGQIIFNGKVIIHNKKNIKELRKSVGIVFQDPNDQLFSSSVRKDISFGAVNLGLSEDEISRRVDDAIERVGIKDLERRPIHALSYGQKKRVAIAGVLVMEPEVIILDEPTAGLDPIGVNELMKILIEIKETMGISIIIATHDMDIVPLYCDYGFVFHRGKVIMEGTPKDIFSNPEILRENSLRLPRIAHLMEILKDKDNLNIDNNASTISMARASIKKMVKSIEEKNI</sequence>
<feature type="domain" description="ABC transporter" evidence="11">
    <location>
        <begin position="4"/>
        <end position="240"/>
    </location>
</feature>
<dbReference type="PANTHER" id="PTHR43553:SF24">
    <property type="entry name" value="ENERGY-COUPLING FACTOR TRANSPORTER ATP-BINDING PROTEIN ECFA1"/>
    <property type="match status" value="1"/>
</dbReference>
<dbReference type="FunFam" id="3.40.50.300:FF:000224">
    <property type="entry name" value="Energy-coupling factor transporter ATP-binding protein EcfA"/>
    <property type="match status" value="1"/>
</dbReference>
<dbReference type="EMBL" id="QAMZ01000024">
    <property type="protein sequence ID" value="PWL54334.1"/>
    <property type="molecule type" value="Genomic_DNA"/>
</dbReference>
<dbReference type="EMBL" id="FOOE01000009">
    <property type="protein sequence ID" value="SFF76153.1"/>
    <property type="molecule type" value="Genomic_DNA"/>
</dbReference>
<dbReference type="GO" id="GO:0043190">
    <property type="term" value="C:ATP-binding cassette (ABC) transporter complex"/>
    <property type="evidence" value="ECO:0007669"/>
    <property type="project" value="TreeGrafter"/>
</dbReference>
<evidence type="ECO:0000256" key="5">
    <source>
        <dbReference type="ARBA" id="ARBA00022741"/>
    </source>
</evidence>
<keyword evidence="3 10" id="KW-0813">Transport</keyword>
<dbReference type="PROSITE" id="PS50893">
    <property type="entry name" value="ABC_TRANSPORTER_2"/>
    <property type="match status" value="1"/>
</dbReference>
<keyword evidence="8 10" id="KW-0472">Membrane</keyword>
<evidence type="ECO:0000256" key="3">
    <source>
        <dbReference type="ARBA" id="ARBA00022448"/>
    </source>
</evidence>
<dbReference type="STRING" id="1529.SAMN04487885_109106"/>
<protein>
    <recommendedName>
        <fullName evidence="10">ABC transporter ATP-binding protein</fullName>
    </recommendedName>
</protein>
<dbReference type="GO" id="GO:0005524">
    <property type="term" value="F:ATP binding"/>
    <property type="evidence" value="ECO:0007669"/>
    <property type="project" value="UniProtKB-UniRule"/>
</dbReference>
<dbReference type="Gene3D" id="3.40.50.300">
    <property type="entry name" value="P-loop containing nucleotide triphosphate hydrolases"/>
    <property type="match status" value="1"/>
</dbReference>
<keyword evidence="6 10" id="KW-0067">ATP-binding</keyword>
<keyword evidence="4 10" id="KW-1003">Cell membrane</keyword>
<evidence type="ECO:0000256" key="4">
    <source>
        <dbReference type="ARBA" id="ARBA00022475"/>
    </source>
</evidence>
<evidence type="ECO:0000259" key="11">
    <source>
        <dbReference type="PROSITE" id="PS50893"/>
    </source>
</evidence>
<dbReference type="InterPro" id="IPR003439">
    <property type="entry name" value="ABC_transporter-like_ATP-bd"/>
</dbReference>
<dbReference type="Proteomes" id="UP000246114">
    <property type="component" value="Unassembled WGS sequence"/>
</dbReference>
<dbReference type="eggNOG" id="COG1122">
    <property type="taxonomic scope" value="Bacteria"/>
</dbReference>
<reference evidence="13 14" key="1">
    <citation type="submission" date="2016-10" db="EMBL/GenBank/DDBJ databases">
        <authorList>
            <person name="de Groot N.N."/>
        </authorList>
    </citation>
    <scope>NUCLEOTIDE SEQUENCE [LARGE SCALE GENOMIC DNA]</scope>
    <source>
        <strain evidence="13 14">NLAE-zl-G419</strain>
    </source>
</reference>
<dbReference type="NCBIfam" id="TIGR01166">
    <property type="entry name" value="cbiO"/>
    <property type="match status" value="1"/>
</dbReference>
<dbReference type="InterPro" id="IPR003593">
    <property type="entry name" value="AAA+_ATPase"/>
</dbReference>
<dbReference type="InterPro" id="IPR027417">
    <property type="entry name" value="P-loop_NTPase"/>
</dbReference>
<proteinExistence type="inferred from homology"/>
<evidence type="ECO:0000256" key="2">
    <source>
        <dbReference type="ARBA" id="ARBA00005417"/>
    </source>
</evidence>
<dbReference type="Proteomes" id="UP000182135">
    <property type="component" value="Unassembled WGS sequence"/>
</dbReference>
<evidence type="ECO:0000256" key="10">
    <source>
        <dbReference type="RuleBase" id="RU364103"/>
    </source>
</evidence>
<dbReference type="InterPro" id="IPR005876">
    <property type="entry name" value="Co_trans_ATP-bd"/>
</dbReference>
<dbReference type="Pfam" id="PF00005">
    <property type="entry name" value="ABC_tran"/>
    <property type="match status" value="1"/>
</dbReference>